<evidence type="ECO:0008006" key="2">
    <source>
        <dbReference type="Google" id="ProtNLM"/>
    </source>
</evidence>
<organism evidence="1">
    <name type="scientific">marine sediment metagenome</name>
    <dbReference type="NCBI Taxonomy" id="412755"/>
    <lineage>
        <taxon>unclassified sequences</taxon>
        <taxon>metagenomes</taxon>
        <taxon>ecological metagenomes</taxon>
    </lineage>
</organism>
<sequence length="247" mass="29198">MSKLEKVGDVINFRGVIFSPIKEQGVVGLFMTILPDLNMRVELMRTGFPDCLAHRYDGHEWVRVNVEFELRSKNFLTHGHNAEECDLIVCWEHNWSDCPIEVIELKEKIKEFENYRITEPEVKKNGKIEYKHDLTPNQKEILDVLFEYVKTFSDDVWIKTVSQGYSIYSSVRGVFIYTSFRKKVDGIKLDIYSKDVELDGFEYLDDFEYPKSSEYVKSFGYKLITSAEQIEEIKEQIRISYERRLEI</sequence>
<name>A0A0F9IKD3_9ZZZZ</name>
<evidence type="ECO:0000313" key="1">
    <source>
        <dbReference type="EMBL" id="KKM28057.1"/>
    </source>
</evidence>
<gene>
    <name evidence="1" type="ORF">LCGC14_1568500</name>
</gene>
<proteinExistence type="predicted"/>
<dbReference type="EMBL" id="LAZR01012199">
    <property type="protein sequence ID" value="KKM28057.1"/>
    <property type="molecule type" value="Genomic_DNA"/>
</dbReference>
<comment type="caution">
    <text evidence="1">The sequence shown here is derived from an EMBL/GenBank/DDBJ whole genome shotgun (WGS) entry which is preliminary data.</text>
</comment>
<dbReference type="AlphaFoldDB" id="A0A0F9IKD3"/>
<protein>
    <recommendedName>
        <fullName evidence="2">DUF5655 domain-containing protein</fullName>
    </recommendedName>
</protein>
<reference evidence="1" key="1">
    <citation type="journal article" date="2015" name="Nature">
        <title>Complex archaea that bridge the gap between prokaryotes and eukaryotes.</title>
        <authorList>
            <person name="Spang A."/>
            <person name="Saw J.H."/>
            <person name="Jorgensen S.L."/>
            <person name="Zaremba-Niedzwiedzka K."/>
            <person name="Martijn J."/>
            <person name="Lind A.E."/>
            <person name="van Eijk R."/>
            <person name="Schleper C."/>
            <person name="Guy L."/>
            <person name="Ettema T.J."/>
        </authorList>
    </citation>
    <scope>NUCLEOTIDE SEQUENCE</scope>
</reference>
<accession>A0A0F9IKD3</accession>